<dbReference type="OrthoDB" id="66510at2759"/>
<evidence type="ECO:0000313" key="2">
    <source>
        <dbReference type="EMBL" id="KZP28602.1"/>
    </source>
</evidence>
<evidence type="ECO:0008006" key="4">
    <source>
        <dbReference type="Google" id="ProtNLM"/>
    </source>
</evidence>
<name>A0A166RSD3_9AGAM</name>
<dbReference type="GO" id="GO:0051865">
    <property type="term" value="P:protein autoubiquitination"/>
    <property type="evidence" value="ECO:0007669"/>
    <property type="project" value="TreeGrafter"/>
</dbReference>
<reference evidence="2 3" key="1">
    <citation type="journal article" date="2016" name="Mol. Biol. Evol.">
        <title>Comparative Genomics of Early-Diverging Mushroom-Forming Fungi Provides Insights into the Origins of Lignocellulose Decay Capabilities.</title>
        <authorList>
            <person name="Nagy L.G."/>
            <person name="Riley R."/>
            <person name="Tritt A."/>
            <person name="Adam C."/>
            <person name="Daum C."/>
            <person name="Floudas D."/>
            <person name="Sun H."/>
            <person name="Yadav J.S."/>
            <person name="Pangilinan J."/>
            <person name="Larsson K.H."/>
            <person name="Matsuura K."/>
            <person name="Barry K."/>
            <person name="Labutti K."/>
            <person name="Kuo R."/>
            <person name="Ohm R.A."/>
            <person name="Bhattacharya S.S."/>
            <person name="Shirouzu T."/>
            <person name="Yoshinaga Y."/>
            <person name="Martin F.M."/>
            <person name="Grigoriev I.V."/>
            <person name="Hibbett D.S."/>
        </authorList>
    </citation>
    <scope>NUCLEOTIDE SEQUENCE [LARGE SCALE GENOMIC DNA]</scope>
    <source>
        <strain evidence="2 3">CBS 109695</strain>
    </source>
</reference>
<dbReference type="GO" id="GO:0061630">
    <property type="term" value="F:ubiquitin protein ligase activity"/>
    <property type="evidence" value="ECO:0007669"/>
    <property type="project" value="TreeGrafter"/>
</dbReference>
<dbReference type="AlphaFoldDB" id="A0A166RSD3"/>
<dbReference type="InterPro" id="IPR019193">
    <property type="entry name" value="UBQ-conj_enz_E2-bd_prot"/>
</dbReference>
<dbReference type="GO" id="GO:0043161">
    <property type="term" value="P:proteasome-mediated ubiquitin-dependent protein catabolic process"/>
    <property type="evidence" value="ECO:0007669"/>
    <property type="project" value="TreeGrafter"/>
</dbReference>
<dbReference type="GO" id="GO:0000209">
    <property type="term" value="P:protein polyubiquitination"/>
    <property type="evidence" value="ECO:0007669"/>
    <property type="project" value="TreeGrafter"/>
</dbReference>
<sequence length="879" mass="97940">MTLNNILSAQHSTWSPIVPDRRHSTPVTAKSAASQADFPLKPTSELQILLTNLRSRDSSEGLEDRDSQDDTQLIEELRLRVDAMALSLTPDDAQLARALVSLIADFDRTSTIRSKAAGPSAGFHSHYHDVTDRTSSPTNVYNVLKRQLSNLQAERQTNGDTISSGSPPILAVESALLWSKIDDELEAVLSLCRERTERLPSASLDSYLPPQYDRGDYSHDEDLPTYDYGSRASINSLESKGRQSLQINTTSNAEKMRLDLEAVTMAIDRLYIAVPQLHNQRVELKSSKLAAMEEARTLGGRSAVSEGKRKEWDLDHMMDLLDKASDRKMTDQIVVIEGGMGPRMEKARQRDQAKQEAFVSQLATHSKAGRLHGQDAVLDTARMQDPERQRMTLPEFLRAESQSSFNPTPARPETAPGPPGRAVTKKPSFARLRKKSRSRSMSAPSLSWLRPSTSRSSEASAAKDEFKQMRTSKSGPLAPSAGAPALHSMLDVRYVAEHHENLNHILAFLTIPNLTSDAVLHAEVLPSFSDKAEHCRFVIESADGRRSGELDLPVRSPSKKAGLQTQRGHFELKLPTATTLDSRNPLHSLEMAPLCDATQLSASKPTNFLCASCSLPMIQASKIDSYRDLPSEHWEELVDAWMCHADQSLNEQVAKRGRGFWPDVGQALVGGSYILFEESSVVKSNLHPAEQRKEGEDWRPVRCLCGAISGRCKDHYSENSQTNTTVYRLAKYAISPSSPTSQPTKVPLSAFIVEDMMEFVHAHATYRFVISDEEAEQPRLLVWLFKPSIRLAYNAPTQYTMPKSGAIHAAKVLFKILGRSTLDIKEILNQYPGFPQAEYLYYPIDICRQLAALLKESNKAYPESLRRMTGLDVGWLRRI</sequence>
<feature type="region of interest" description="Disordered" evidence="1">
    <location>
        <begin position="400"/>
        <end position="481"/>
    </location>
</feature>
<proteinExistence type="predicted"/>
<dbReference type="EMBL" id="KV417502">
    <property type="protein sequence ID" value="KZP28602.1"/>
    <property type="molecule type" value="Genomic_DNA"/>
</dbReference>
<dbReference type="GO" id="GO:0006513">
    <property type="term" value="P:protein monoubiquitination"/>
    <property type="evidence" value="ECO:0007669"/>
    <property type="project" value="TreeGrafter"/>
</dbReference>
<dbReference type="PANTHER" id="PTHR31531">
    <property type="entry name" value="E3 UBIQUITIN-PROTEIN LIGASE E3D FAMILY MEMBER"/>
    <property type="match status" value="1"/>
</dbReference>
<dbReference type="GO" id="GO:0005634">
    <property type="term" value="C:nucleus"/>
    <property type="evidence" value="ECO:0007669"/>
    <property type="project" value="TreeGrafter"/>
</dbReference>
<evidence type="ECO:0000256" key="1">
    <source>
        <dbReference type="SAM" id="MobiDB-lite"/>
    </source>
</evidence>
<dbReference type="PANTHER" id="PTHR31531:SF2">
    <property type="entry name" value="E3 UBIQUITIN-PROTEIN LIGASE E3D"/>
    <property type="match status" value="1"/>
</dbReference>
<dbReference type="STRING" id="436010.A0A166RSD3"/>
<organism evidence="2 3">
    <name type="scientific">Athelia psychrophila</name>
    <dbReference type="NCBI Taxonomy" id="1759441"/>
    <lineage>
        <taxon>Eukaryota</taxon>
        <taxon>Fungi</taxon>
        <taxon>Dikarya</taxon>
        <taxon>Basidiomycota</taxon>
        <taxon>Agaricomycotina</taxon>
        <taxon>Agaricomycetes</taxon>
        <taxon>Agaricomycetidae</taxon>
        <taxon>Atheliales</taxon>
        <taxon>Atheliaceae</taxon>
        <taxon>Athelia</taxon>
    </lineage>
</organism>
<protein>
    <recommendedName>
        <fullName evidence="4">HECT domain-containing protein</fullName>
    </recommendedName>
</protein>
<dbReference type="GO" id="GO:0031624">
    <property type="term" value="F:ubiquitin conjugating enzyme binding"/>
    <property type="evidence" value="ECO:0007669"/>
    <property type="project" value="TreeGrafter"/>
</dbReference>
<dbReference type="GO" id="GO:0000151">
    <property type="term" value="C:ubiquitin ligase complex"/>
    <property type="evidence" value="ECO:0007669"/>
    <property type="project" value="TreeGrafter"/>
</dbReference>
<dbReference type="Proteomes" id="UP000076532">
    <property type="component" value="Unassembled WGS sequence"/>
</dbReference>
<gene>
    <name evidence="2" type="ORF">FIBSPDRAFT_947432</name>
</gene>
<dbReference type="Pfam" id="PF09814">
    <property type="entry name" value="HECT_2"/>
    <property type="match status" value="1"/>
</dbReference>
<accession>A0A166RSD3</accession>
<keyword evidence="3" id="KW-1185">Reference proteome</keyword>
<dbReference type="GO" id="GO:0030332">
    <property type="term" value="F:cyclin binding"/>
    <property type="evidence" value="ECO:0007669"/>
    <property type="project" value="TreeGrafter"/>
</dbReference>
<dbReference type="GO" id="GO:0005829">
    <property type="term" value="C:cytosol"/>
    <property type="evidence" value="ECO:0007669"/>
    <property type="project" value="TreeGrafter"/>
</dbReference>
<evidence type="ECO:0000313" key="3">
    <source>
        <dbReference type="Proteomes" id="UP000076532"/>
    </source>
</evidence>
<feature type="compositionally biased region" description="Polar residues" evidence="1">
    <location>
        <begin position="450"/>
        <end position="459"/>
    </location>
</feature>